<evidence type="ECO:0000313" key="1">
    <source>
        <dbReference type="EMBL" id="QBK91928.1"/>
    </source>
</evidence>
<sequence length="133" mass="15423">MQKKIYKKVKGRQFAVNVCHKIDHPYAITRDSKVYSVNNAKAKTLHLIRGHTYMFNIVSDTGYEFYFTDSPVGGEKYASLPGCKSTSSGPLLLEVTDHLPEYFYYQDRNHKYMGGLVLVHSIDEYKQFQQKKM</sequence>
<reference evidence="1" key="1">
    <citation type="journal article" date="2019" name="MBio">
        <title>Virus Genomes from Deep Sea Sediments Expand the Ocean Megavirome and Support Independent Origins of Viral Gigantism.</title>
        <authorList>
            <person name="Backstrom D."/>
            <person name="Yutin N."/>
            <person name="Jorgensen S.L."/>
            <person name="Dharamshi J."/>
            <person name="Homa F."/>
            <person name="Zaremba-Niedwiedzka K."/>
            <person name="Spang A."/>
            <person name="Wolf Y.I."/>
            <person name="Koonin E.V."/>
            <person name="Ettema T.J."/>
        </authorList>
    </citation>
    <scope>NUCLEOTIDE SEQUENCE</scope>
</reference>
<name>A0A481Z7Q7_9VIRU</name>
<proteinExistence type="predicted"/>
<gene>
    <name evidence="1" type="ORF">LCPAC304_02690</name>
</gene>
<dbReference type="EMBL" id="MK500566">
    <property type="protein sequence ID" value="QBK91928.1"/>
    <property type="molecule type" value="Genomic_DNA"/>
</dbReference>
<protein>
    <submittedName>
        <fullName evidence="1">Beta-sandwich protein</fullName>
    </submittedName>
</protein>
<accession>A0A481Z7Q7</accession>
<organism evidence="1">
    <name type="scientific">Pithovirus LCPAC304</name>
    <dbReference type="NCBI Taxonomy" id="2506594"/>
    <lineage>
        <taxon>Viruses</taxon>
        <taxon>Pithoviruses</taxon>
    </lineage>
</organism>